<reference evidence="16" key="2">
    <citation type="submission" date="2024-02" db="EMBL/GenBank/DDBJ databases">
        <title>Comparative genomics of Cryptococcus and Kwoniella reveals pathogenesis evolution and contrasting modes of karyotype evolution via chromosome fusion or intercentromeric recombination.</title>
        <authorList>
            <person name="Coelho M.A."/>
            <person name="David-Palma M."/>
            <person name="Shea T."/>
            <person name="Bowers K."/>
            <person name="McGinley-Smith S."/>
            <person name="Mohammad A.W."/>
            <person name="Gnirke A."/>
            <person name="Yurkov A.M."/>
            <person name="Nowrousian M."/>
            <person name="Sun S."/>
            <person name="Cuomo C.A."/>
            <person name="Heitman J."/>
        </authorList>
    </citation>
    <scope>NUCLEOTIDE SEQUENCE</scope>
    <source>
        <strain evidence="16">CBS 10117</strain>
    </source>
</reference>
<dbReference type="InterPro" id="IPR000571">
    <property type="entry name" value="Znf_CCCH"/>
</dbReference>
<dbReference type="Pfam" id="PF00098">
    <property type="entry name" value="zf-CCHC"/>
    <property type="match status" value="1"/>
</dbReference>
<feature type="domain" description="C3H1-type" evidence="14">
    <location>
        <begin position="178"/>
        <end position="200"/>
    </location>
</feature>
<evidence type="ECO:0000256" key="11">
    <source>
        <dbReference type="PROSITE-ProRule" id="PRU00723"/>
    </source>
</evidence>
<dbReference type="InterPro" id="IPR036875">
    <property type="entry name" value="Znf_CCHC_sf"/>
</dbReference>
<comment type="subcellular location">
    <subcellularLocation>
        <location evidence="1 12">Nucleus</location>
    </subcellularLocation>
</comment>
<evidence type="ECO:0000256" key="4">
    <source>
        <dbReference type="ARBA" id="ARBA00022723"/>
    </source>
</evidence>
<feature type="domain" description="CCHC-type" evidence="15">
    <location>
        <begin position="325"/>
        <end position="340"/>
    </location>
</feature>
<dbReference type="PANTHER" id="PTHR23102:SF24">
    <property type="entry name" value="CLEAVAGE AND POLYADENYLATION SPECIFICITY FACTOR SUBUNIT 4"/>
    <property type="match status" value="1"/>
</dbReference>
<evidence type="ECO:0000256" key="10">
    <source>
        <dbReference type="ARBA" id="ARBA00024826"/>
    </source>
</evidence>
<gene>
    <name evidence="16" type="ORF">I303_103933</name>
</gene>
<dbReference type="Gene3D" id="4.10.60.10">
    <property type="entry name" value="Zinc finger, CCHC-type"/>
    <property type="match status" value="1"/>
</dbReference>
<evidence type="ECO:0000256" key="8">
    <source>
        <dbReference type="ARBA" id="ARBA00022884"/>
    </source>
</evidence>
<feature type="zinc finger region" description="C3H1-type" evidence="11">
    <location>
        <begin position="46"/>
        <end position="75"/>
    </location>
</feature>
<feature type="domain" description="C3H1-type" evidence="14">
    <location>
        <begin position="94"/>
        <end position="121"/>
    </location>
</feature>
<evidence type="ECO:0000259" key="14">
    <source>
        <dbReference type="PROSITE" id="PS50103"/>
    </source>
</evidence>
<evidence type="ECO:0000256" key="5">
    <source>
        <dbReference type="ARBA" id="ARBA00022737"/>
    </source>
</evidence>
<dbReference type="FunFam" id="4.10.1000.10:FF:000017">
    <property type="entry name" value="Cleavage and polyadenylation specificity factor 30 kDa subunit"/>
    <property type="match status" value="1"/>
</dbReference>
<dbReference type="Proteomes" id="UP000078595">
    <property type="component" value="Chromosome 4"/>
</dbReference>
<dbReference type="SUPFAM" id="SSF90229">
    <property type="entry name" value="CCCH zinc finger"/>
    <property type="match status" value="1"/>
</dbReference>
<evidence type="ECO:0000256" key="9">
    <source>
        <dbReference type="ARBA" id="ARBA00023242"/>
    </source>
</evidence>
<name>A0AAJ8KPS8_9TREE</name>
<keyword evidence="5 12" id="KW-0677">Repeat</keyword>
<proteinExistence type="inferred from homology"/>
<keyword evidence="3 12" id="KW-0507">mRNA processing</keyword>
<keyword evidence="6 11" id="KW-0863">Zinc-finger</keyword>
<feature type="region of interest" description="Disordered" evidence="13">
    <location>
        <begin position="265"/>
        <end position="307"/>
    </location>
</feature>
<dbReference type="SMART" id="SM00343">
    <property type="entry name" value="ZnF_C2HC"/>
    <property type="match status" value="1"/>
</dbReference>
<comment type="function">
    <text evidence="10 12">Component of the cleavage factor I (CF I) involved in pre-mRNA 3'-end processing.</text>
</comment>
<keyword evidence="9 12" id="KW-0539">Nucleus</keyword>
<evidence type="ECO:0000313" key="17">
    <source>
        <dbReference type="Proteomes" id="UP000078595"/>
    </source>
</evidence>
<keyword evidence="7 11" id="KW-0862">Zinc</keyword>
<evidence type="ECO:0000256" key="3">
    <source>
        <dbReference type="ARBA" id="ARBA00022664"/>
    </source>
</evidence>
<dbReference type="InterPro" id="IPR001878">
    <property type="entry name" value="Znf_CCHC"/>
</dbReference>
<accession>A0AAJ8KPS8</accession>
<organism evidence="16 17">
    <name type="scientific">Kwoniella dejecticola CBS 10117</name>
    <dbReference type="NCBI Taxonomy" id="1296121"/>
    <lineage>
        <taxon>Eukaryota</taxon>
        <taxon>Fungi</taxon>
        <taxon>Dikarya</taxon>
        <taxon>Basidiomycota</taxon>
        <taxon>Agaricomycotina</taxon>
        <taxon>Tremellomycetes</taxon>
        <taxon>Tremellales</taxon>
        <taxon>Cryptococcaceae</taxon>
        <taxon>Kwoniella</taxon>
    </lineage>
</organism>
<evidence type="ECO:0000256" key="1">
    <source>
        <dbReference type="ARBA" id="ARBA00004123"/>
    </source>
</evidence>
<dbReference type="RefSeq" id="XP_065824945.1">
    <property type="nucleotide sequence ID" value="XM_065968873.1"/>
</dbReference>
<dbReference type="GO" id="GO:0031124">
    <property type="term" value="P:mRNA 3'-end processing"/>
    <property type="evidence" value="ECO:0007669"/>
    <property type="project" value="UniProtKB-UniRule"/>
</dbReference>
<comment type="similarity">
    <text evidence="2 12">Belongs to the CPSF4/YTH1 family.</text>
</comment>
<dbReference type="GeneID" id="28967649"/>
<evidence type="ECO:0000256" key="7">
    <source>
        <dbReference type="ARBA" id="ARBA00022833"/>
    </source>
</evidence>
<dbReference type="PROSITE" id="PS50158">
    <property type="entry name" value="ZF_CCHC"/>
    <property type="match status" value="1"/>
</dbReference>
<dbReference type="InterPro" id="IPR045348">
    <property type="entry name" value="CPSF4/Yth1"/>
</dbReference>
<evidence type="ECO:0000256" key="2">
    <source>
        <dbReference type="ARBA" id="ARBA00008907"/>
    </source>
</evidence>
<protein>
    <recommendedName>
        <fullName evidence="12">mRNA 3'-end-processing protein</fullName>
    </recommendedName>
</protein>
<dbReference type="EMBL" id="CP144533">
    <property type="protein sequence ID" value="WWC61352.1"/>
    <property type="molecule type" value="Genomic_DNA"/>
</dbReference>
<dbReference type="GO" id="GO:0005634">
    <property type="term" value="C:nucleus"/>
    <property type="evidence" value="ECO:0007669"/>
    <property type="project" value="UniProtKB-SubCell"/>
</dbReference>
<keyword evidence="8 12" id="KW-0694">RNA-binding</keyword>
<feature type="domain" description="C3H1-type" evidence="14">
    <location>
        <begin position="149"/>
        <end position="176"/>
    </location>
</feature>
<feature type="zinc finger region" description="C3H1-type" evidence="11">
    <location>
        <begin position="178"/>
        <end position="200"/>
    </location>
</feature>
<feature type="zinc finger region" description="C3H1-type" evidence="11">
    <location>
        <begin position="149"/>
        <end position="176"/>
    </location>
</feature>
<evidence type="ECO:0000256" key="13">
    <source>
        <dbReference type="SAM" id="MobiDB-lite"/>
    </source>
</evidence>
<dbReference type="SMART" id="SM00356">
    <property type="entry name" value="ZnF_C3H1"/>
    <property type="match status" value="4"/>
</dbReference>
<evidence type="ECO:0000256" key="12">
    <source>
        <dbReference type="RuleBase" id="RU369008"/>
    </source>
</evidence>
<feature type="domain" description="C3H1-type" evidence="14">
    <location>
        <begin position="46"/>
        <end position="75"/>
    </location>
</feature>
<feature type="compositionally biased region" description="Basic residues" evidence="13">
    <location>
        <begin position="288"/>
        <end position="297"/>
    </location>
</feature>
<evidence type="ECO:0000259" key="15">
    <source>
        <dbReference type="PROSITE" id="PS50158"/>
    </source>
</evidence>
<evidence type="ECO:0000256" key="6">
    <source>
        <dbReference type="ARBA" id="ARBA00022771"/>
    </source>
</evidence>
<evidence type="ECO:0000313" key="16">
    <source>
        <dbReference type="EMBL" id="WWC61352.1"/>
    </source>
</evidence>
<dbReference type="AlphaFoldDB" id="A0AAJ8KPS8"/>
<dbReference type="SUPFAM" id="SSF57756">
    <property type="entry name" value="Retrovirus zinc finger-like domains"/>
    <property type="match status" value="1"/>
</dbReference>
<dbReference type="InterPro" id="IPR036855">
    <property type="entry name" value="Znf_CCCH_sf"/>
</dbReference>
<keyword evidence="4 11" id="KW-0479">Metal-binding</keyword>
<reference evidence="16" key="1">
    <citation type="submission" date="2013-07" db="EMBL/GenBank/DDBJ databases">
        <authorList>
            <consortium name="The Broad Institute Genome Sequencing Platform"/>
            <person name="Cuomo C."/>
            <person name="Litvintseva A."/>
            <person name="Chen Y."/>
            <person name="Heitman J."/>
            <person name="Sun S."/>
            <person name="Springer D."/>
            <person name="Dromer F."/>
            <person name="Young S.K."/>
            <person name="Zeng Q."/>
            <person name="Gargeya S."/>
            <person name="Fitzgerald M."/>
            <person name="Abouelleil A."/>
            <person name="Alvarado L."/>
            <person name="Berlin A.M."/>
            <person name="Chapman S.B."/>
            <person name="Dewar J."/>
            <person name="Goldberg J."/>
            <person name="Griggs A."/>
            <person name="Gujja S."/>
            <person name="Hansen M."/>
            <person name="Howarth C."/>
            <person name="Imamovic A."/>
            <person name="Larimer J."/>
            <person name="McCowan C."/>
            <person name="Murphy C."/>
            <person name="Pearson M."/>
            <person name="Priest M."/>
            <person name="Roberts A."/>
            <person name="Saif S."/>
            <person name="Shea T."/>
            <person name="Sykes S."/>
            <person name="Wortman J."/>
            <person name="Nusbaum C."/>
            <person name="Birren B."/>
        </authorList>
    </citation>
    <scope>NUCLEOTIDE SEQUENCE</scope>
    <source>
        <strain evidence="16">CBS 10117</strain>
    </source>
</reference>
<dbReference type="KEGG" id="kdj:28967649"/>
<dbReference type="PROSITE" id="PS50103">
    <property type="entry name" value="ZF_C3H1"/>
    <property type="match status" value="4"/>
</dbReference>
<sequence>MAAAASSSTPLDPHLGRAADFVRPDFHQVNLDIEGYLKSQKRLKLDADAQICPLSLTPLGCPLPPSQCPYRHTVPSPANFVPPPTLPAHPREREKKLTVCKHYLRNLCKMGDNCEYTHDWNLRTMPICVMFLKQGKCELGGECLYFHQRDRRVECPDYNRGFCLLGPGCPRKHIRRRLCPAYQVGFCPDGKECKMVHPASDRPKAEEYVNPIPPDPTQFSGPPPQLPAGYGRWREYKYDPNAVVVPAPAWVEGGSLSGWRAGGFLSSNARRNDGDRDSGSGPSGRSGQSHHSHHNSNHHSDVPVGAPAGYEKKTGWVKDLSTVLCFRCNTYGHFANACPNSAVPGDRGGLKRERD</sequence>
<dbReference type="GO" id="GO:0008270">
    <property type="term" value="F:zinc ion binding"/>
    <property type="evidence" value="ECO:0007669"/>
    <property type="project" value="UniProtKB-KW"/>
</dbReference>
<dbReference type="PANTHER" id="PTHR23102">
    <property type="entry name" value="CLEAVAGE AND POLYADENYLATION SPECIFICITY FACTOR SUBUNIT 4-RELATED"/>
    <property type="match status" value="1"/>
</dbReference>
<keyword evidence="17" id="KW-1185">Reference proteome</keyword>
<feature type="zinc finger region" description="C3H1-type" evidence="11">
    <location>
        <begin position="94"/>
        <end position="121"/>
    </location>
</feature>
<dbReference type="GO" id="GO:0003723">
    <property type="term" value="F:RNA binding"/>
    <property type="evidence" value="ECO:0007669"/>
    <property type="project" value="UniProtKB-UniRule"/>
</dbReference>
<dbReference type="Gene3D" id="4.10.1000.10">
    <property type="entry name" value="Zinc finger, CCCH-type"/>
    <property type="match status" value="1"/>
</dbReference>